<proteinExistence type="predicted"/>
<dbReference type="AlphaFoldDB" id="A0A164JQX6"/>
<comment type="caution">
    <text evidence="1">The sequence shown here is derived from an EMBL/GenBank/DDBJ whole genome shotgun (WGS) entry which is preliminary data.</text>
</comment>
<evidence type="ECO:0000313" key="2">
    <source>
        <dbReference type="Proteomes" id="UP000076512"/>
    </source>
</evidence>
<keyword evidence="2" id="KW-1185">Reference proteome</keyword>
<evidence type="ECO:0000313" key="1">
    <source>
        <dbReference type="EMBL" id="KZM70642.1"/>
    </source>
</evidence>
<organism evidence="1 2">
    <name type="scientific">Nocardia terpenica</name>
    <dbReference type="NCBI Taxonomy" id="455432"/>
    <lineage>
        <taxon>Bacteria</taxon>
        <taxon>Bacillati</taxon>
        <taxon>Actinomycetota</taxon>
        <taxon>Actinomycetes</taxon>
        <taxon>Mycobacteriales</taxon>
        <taxon>Nocardiaceae</taxon>
        <taxon>Nocardia</taxon>
    </lineage>
</organism>
<protein>
    <submittedName>
        <fullName evidence="1">Uncharacterized protein</fullName>
    </submittedName>
</protein>
<sequence>MPAASGVSLPERVAFRGDTETFNLQWDFAVRGGRVYVKPADPHSGHDVWRAVPVPACLDGHVMQVSADDNQLWASDDQRNVYVMVNALYRPEDVARPWFWTGRFGAPLWGGGGTHLPADTKAWSLSVLSKFRDRTWTDSAGNAQPAGGADCTTAFVLNDEGNRITILDPWLTGGDDYSYRMATPMGGRLRAQALGSAGSVTFIVDRYGHLFTRNWDFDQSGADQIFFRYSYEDQRGKPTAPDATVLVADNLAPVHGFAAYQLPASGWVEQPAIDGTITDRISIQKIDGQTGSAARILRVEGERNGETGYWEKPITANAWTFVGTGDPLRGNTLAQNSNAYDLAAPSGISYSAKLFGAEAELHDFDTAVADNDLILRDPATGATATLVLHTVDGLRPELSLDELTRALRDHTTFGKRSADLDGTDRKFYGVLELPDSVRGALPGLPESLRQAVEYLTGGREFTDYGQGAGPADLAGHGRSVTVTIDRMVLHGDHTLTMHRSGRGADAGS</sequence>
<dbReference type="Proteomes" id="UP000076512">
    <property type="component" value="Unassembled WGS sequence"/>
</dbReference>
<name>A0A164JQX6_9NOCA</name>
<reference evidence="1 2" key="1">
    <citation type="submission" date="2016-04" db="EMBL/GenBank/DDBJ databases">
        <authorList>
            <person name="Evans L.H."/>
            <person name="Alamgir A."/>
            <person name="Owens N."/>
            <person name="Weber N.D."/>
            <person name="Virtaneva K."/>
            <person name="Barbian K."/>
            <person name="Babar A."/>
            <person name="Rosenke K."/>
        </authorList>
    </citation>
    <scope>NUCLEOTIDE SEQUENCE [LARGE SCALE GENOMIC DNA]</scope>
    <source>
        <strain evidence="1 2">IFM 0406</strain>
    </source>
</reference>
<accession>A0A164JQX6</accession>
<gene>
    <name evidence="1" type="ORF">AWN90_39415</name>
</gene>
<dbReference type="EMBL" id="LWGR01000013">
    <property type="protein sequence ID" value="KZM70642.1"/>
    <property type="molecule type" value="Genomic_DNA"/>
</dbReference>